<sequence>MLHSLFLSLALKELNKGGTRSYSIFSATSTLSFFVLLNIFSFLMIGELLIGEVFSQINDVLFAQGYFHFVTIISYFLVVAVIYFRFRNINLALQTNSRKSHLGKFAIYAVISGLVYVGILFLSI</sequence>
<gene>
    <name evidence="1" type="ORF">CWC22_011055</name>
</gene>
<dbReference type="RefSeq" id="WP_125563796.1">
    <property type="nucleotide sequence ID" value="NZ_CP045429.1"/>
</dbReference>
<dbReference type="Proteomes" id="UP000305729">
    <property type="component" value="Chromosome 1"/>
</dbReference>
<proteinExistence type="predicted"/>
<accession>A0A5S3V3T7</accession>
<protein>
    <submittedName>
        <fullName evidence="1">Uncharacterized protein</fullName>
    </submittedName>
</protein>
<reference evidence="1 2" key="1">
    <citation type="submission" date="2019-10" db="EMBL/GenBank/DDBJ databases">
        <title>Pseudoalteromonas rubra S4059.</title>
        <authorList>
            <person name="Paulsen S."/>
            <person name="Wang X."/>
        </authorList>
    </citation>
    <scope>NUCLEOTIDE SEQUENCE [LARGE SCALE GENOMIC DNA]</scope>
    <source>
        <strain evidence="1 2">S4059</strain>
    </source>
</reference>
<evidence type="ECO:0000313" key="2">
    <source>
        <dbReference type="Proteomes" id="UP000305729"/>
    </source>
</evidence>
<dbReference type="OrthoDB" id="9967225at2"/>
<dbReference type="EMBL" id="CP045429">
    <property type="protein sequence ID" value="QPB83496.1"/>
    <property type="molecule type" value="Genomic_DNA"/>
</dbReference>
<organism evidence="1 2">
    <name type="scientific">Pseudoalteromonas rubra</name>
    <dbReference type="NCBI Taxonomy" id="43658"/>
    <lineage>
        <taxon>Bacteria</taxon>
        <taxon>Pseudomonadati</taxon>
        <taxon>Pseudomonadota</taxon>
        <taxon>Gammaproteobacteria</taxon>
        <taxon>Alteromonadales</taxon>
        <taxon>Pseudoalteromonadaceae</taxon>
        <taxon>Pseudoalteromonas</taxon>
    </lineage>
</organism>
<dbReference type="AlphaFoldDB" id="A0A5S3V3T7"/>
<name>A0A5S3V3T7_9GAMM</name>
<evidence type="ECO:0000313" key="1">
    <source>
        <dbReference type="EMBL" id="QPB83496.1"/>
    </source>
</evidence>